<protein>
    <submittedName>
        <fullName evidence="1">Uncharacterized protein</fullName>
    </submittedName>
</protein>
<reference evidence="1 2" key="1">
    <citation type="submission" date="2009-10" db="EMBL/GenBank/DDBJ databases">
        <authorList>
            <person name="Muzny D."/>
            <person name="Qin X."/>
            <person name="Deng J."/>
            <person name="Jiang H."/>
            <person name="Liu Y."/>
            <person name="Qu J."/>
            <person name="Song X.-Z."/>
            <person name="Zhang L."/>
            <person name="Thornton R."/>
            <person name="Coyle M."/>
            <person name="Francisco L."/>
            <person name="Jackson L."/>
            <person name="Javaid M."/>
            <person name="Korchina V."/>
            <person name="Kovar C."/>
            <person name="Mata R."/>
            <person name="Mathew T."/>
            <person name="Ngo R."/>
            <person name="Nguyen L."/>
            <person name="Nguyen N."/>
            <person name="Okwuonu G."/>
            <person name="Ongeri F."/>
            <person name="Pham C."/>
            <person name="Simmons D."/>
            <person name="Wilczek-Boney K."/>
            <person name="Hale W."/>
            <person name="Jakkamsetti A."/>
            <person name="Pham P."/>
            <person name="Ruth R."/>
            <person name="San Lucas F."/>
            <person name="Warren J."/>
            <person name="Zhang J."/>
            <person name="Zhao Z."/>
            <person name="Zhou C."/>
            <person name="Zhu D."/>
            <person name="Lee S."/>
            <person name="Bess C."/>
            <person name="Blankenburg K."/>
            <person name="Forbes L."/>
            <person name="Fu Q."/>
            <person name="Gubbala S."/>
            <person name="Hirani K."/>
            <person name="Jayaseelan J.C."/>
            <person name="Lara F."/>
            <person name="Munidasa M."/>
            <person name="Palculict T."/>
            <person name="Patil S."/>
            <person name="Pu L.-L."/>
            <person name="Saada N."/>
            <person name="Tang L."/>
            <person name="Weissenberger G."/>
            <person name="Zhu Y."/>
            <person name="Hemphill L."/>
            <person name="Shang Y."/>
            <person name="Youmans B."/>
            <person name="Ayvaz T."/>
            <person name="Ross M."/>
            <person name="Santibanez J."/>
            <person name="Aqrawi P."/>
            <person name="Gross S."/>
            <person name="Joshi V."/>
            <person name="Fowler G."/>
            <person name="Nazareth L."/>
            <person name="Reid J."/>
            <person name="Worley K."/>
            <person name="Petrosino J."/>
            <person name="Highlander S."/>
            <person name="Gibbs R."/>
        </authorList>
    </citation>
    <scope>NUCLEOTIDE SEQUENCE [LARGE SCALE GENOMIC DNA]</scope>
    <source>
        <strain evidence="1 2">ATCC 43325</strain>
    </source>
</reference>
<gene>
    <name evidence="1" type="ORF">HMPREF0621_0227</name>
</gene>
<comment type="caution">
    <text evidence="1">The sequence shown here is derived from an EMBL/GenBank/DDBJ whole genome shotgun (WGS) entry which is preliminary data.</text>
</comment>
<proteinExistence type="predicted"/>
<sequence>MAQKSQGIFDNLQKIFCYKGAFFDTFSTIFFNTQRQSSSCSI</sequence>
<dbReference type="AlphaFoldDB" id="C9PMK3"/>
<keyword evidence="2" id="KW-1185">Reference proteome</keyword>
<evidence type="ECO:0000313" key="1">
    <source>
        <dbReference type="EMBL" id="EEX51423.1"/>
    </source>
</evidence>
<dbReference type="EMBL" id="ACZR01000001">
    <property type="protein sequence ID" value="EEX51423.1"/>
    <property type="molecule type" value="Genomic_DNA"/>
</dbReference>
<organism evidence="1 2">
    <name type="scientific">Pasteurella dagmatis ATCC 43325</name>
    <dbReference type="NCBI Taxonomy" id="667128"/>
    <lineage>
        <taxon>Bacteria</taxon>
        <taxon>Pseudomonadati</taxon>
        <taxon>Pseudomonadota</taxon>
        <taxon>Gammaproteobacteria</taxon>
        <taxon>Pasteurellales</taxon>
        <taxon>Pasteurellaceae</taxon>
        <taxon>Pasteurella</taxon>
    </lineage>
</organism>
<name>C9PMK3_9PAST</name>
<dbReference type="HOGENOM" id="CLU_3255390_0_0_6"/>
<accession>C9PMK3</accession>
<dbReference type="Proteomes" id="UP000005519">
    <property type="component" value="Unassembled WGS sequence"/>
</dbReference>
<dbReference type="STRING" id="667128.HMPREF0621_0227"/>
<evidence type="ECO:0000313" key="2">
    <source>
        <dbReference type="Proteomes" id="UP000005519"/>
    </source>
</evidence>